<evidence type="ECO:0000313" key="3">
    <source>
        <dbReference type="Proteomes" id="UP001652622"/>
    </source>
</evidence>
<organism evidence="3 4">
    <name type="scientific">Pantherophis guttatus</name>
    <name type="common">Corn snake</name>
    <name type="synonym">Elaphe guttata</name>
    <dbReference type="NCBI Taxonomy" id="94885"/>
    <lineage>
        <taxon>Eukaryota</taxon>
        <taxon>Metazoa</taxon>
        <taxon>Chordata</taxon>
        <taxon>Craniata</taxon>
        <taxon>Vertebrata</taxon>
        <taxon>Euteleostomi</taxon>
        <taxon>Lepidosauria</taxon>
        <taxon>Squamata</taxon>
        <taxon>Bifurcata</taxon>
        <taxon>Unidentata</taxon>
        <taxon>Episquamata</taxon>
        <taxon>Toxicofera</taxon>
        <taxon>Serpentes</taxon>
        <taxon>Colubroidea</taxon>
        <taxon>Colubridae</taxon>
        <taxon>Colubrinae</taxon>
        <taxon>Pantherophis</taxon>
    </lineage>
</organism>
<sequence>MEKSEASHLMDIQEALKREIWDLRDKAANLDLENQEIAKETKHMNEENKSLEEKVNCFKTIVEDLEKEEEELQEMLREREDTRVALQVQNQTLAETNRVLCSKIQKVSNQLVKFQESKASRDQGMLRIKQVMEHIVGYFKQLEAKIETARRQYEAEKKQCAELSHTVAELEEICKALENQVLSLEEQLAQSPFSRLETDYGQEGPSLLQELVQAKLTQDSRGLHKSFFFLLSRGTWVLVAVIIGLAFSNALFLLFGKDLAPRNRLLTLTDCPKWVSKILSSQSVWRQSGLRPF</sequence>
<keyword evidence="1" id="KW-0175">Coiled coil</keyword>
<evidence type="ECO:0000256" key="2">
    <source>
        <dbReference type="SAM" id="Phobius"/>
    </source>
</evidence>
<dbReference type="OMA" id="HEMVQAK"/>
<dbReference type="Proteomes" id="UP001652622">
    <property type="component" value="Unplaced"/>
</dbReference>
<feature type="coiled-coil region" evidence="1">
    <location>
        <begin position="139"/>
        <end position="187"/>
    </location>
</feature>
<proteinExistence type="predicted"/>
<keyword evidence="2" id="KW-1133">Transmembrane helix</keyword>
<reference evidence="4 5" key="1">
    <citation type="submission" date="2025-05" db="UniProtKB">
        <authorList>
            <consortium name="RefSeq"/>
        </authorList>
    </citation>
    <scope>IDENTIFICATION</scope>
    <source>
        <tissue evidence="4 5">Blood</tissue>
    </source>
</reference>
<dbReference type="AlphaFoldDB" id="A0A6P9CU79"/>
<evidence type="ECO:0000256" key="1">
    <source>
        <dbReference type="SAM" id="Coils"/>
    </source>
</evidence>
<dbReference type="KEGG" id="pgut:117671258"/>
<name>A0A6P9CU79_PANGU</name>
<dbReference type="RefSeq" id="XP_034282977.2">
    <property type="nucleotide sequence ID" value="XM_034427086.2"/>
</dbReference>
<gene>
    <name evidence="4 5" type="primary">LOC117671258</name>
</gene>
<keyword evidence="2" id="KW-0812">Transmembrane</keyword>
<protein>
    <submittedName>
        <fullName evidence="4 5">Uncharacterized protein LOC117671258</fullName>
    </submittedName>
</protein>
<accession>A0A6P9CU79</accession>
<dbReference type="RefSeq" id="XP_034282976.2">
    <property type="nucleotide sequence ID" value="XM_034427085.2"/>
</dbReference>
<dbReference type="GeneID" id="117671258"/>
<evidence type="ECO:0000313" key="5">
    <source>
        <dbReference type="RefSeq" id="XP_034282977.2"/>
    </source>
</evidence>
<feature type="coiled-coil region" evidence="1">
    <location>
        <begin position="13"/>
        <end position="85"/>
    </location>
</feature>
<evidence type="ECO:0000313" key="4">
    <source>
        <dbReference type="RefSeq" id="XP_034282976.2"/>
    </source>
</evidence>
<keyword evidence="3" id="KW-1185">Reference proteome</keyword>
<keyword evidence="2" id="KW-0472">Membrane</keyword>
<feature type="transmembrane region" description="Helical" evidence="2">
    <location>
        <begin position="235"/>
        <end position="255"/>
    </location>
</feature>